<keyword evidence="1" id="KW-0812">Transmembrane</keyword>
<dbReference type="Gene3D" id="2.60.40.10">
    <property type="entry name" value="Immunoglobulins"/>
    <property type="match status" value="2"/>
</dbReference>
<dbReference type="PANTHER" id="PTHR20859:SF48">
    <property type="entry name" value="INTERLEUKIN-20 RECEPTOR SUBUNIT BETA"/>
    <property type="match status" value="1"/>
</dbReference>
<evidence type="ECO:0000259" key="4">
    <source>
        <dbReference type="Pfam" id="PF09294"/>
    </source>
</evidence>
<dbReference type="Ensembl" id="ENSSMRT00000005326.1">
    <property type="protein sequence ID" value="ENSSMRP00000004515.1"/>
    <property type="gene ID" value="ENSSMRG00000003722.1"/>
</dbReference>
<feature type="domain" description="Interferon/interleukin receptor" evidence="4">
    <location>
        <begin position="147"/>
        <end position="212"/>
    </location>
</feature>
<dbReference type="InterPro" id="IPR050650">
    <property type="entry name" value="Type-II_Cytokine-TF_Rcpt"/>
</dbReference>
<dbReference type="Pfam" id="PF09294">
    <property type="entry name" value="Interfer-bind"/>
    <property type="match status" value="1"/>
</dbReference>
<dbReference type="SUPFAM" id="SSF49265">
    <property type="entry name" value="Fibronectin type III"/>
    <property type="match status" value="2"/>
</dbReference>
<dbReference type="PANTHER" id="PTHR20859">
    <property type="entry name" value="INTERFERON/INTERLEUKIN RECEPTOR"/>
    <property type="match status" value="1"/>
</dbReference>
<dbReference type="GO" id="GO:0005886">
    <property type="term" value="C:plasma membrane"/>
    <property type="evidence" value="ECO:0007669"/>
    <property type="project" value="TreeGrafter"/>
</dbReference>
<dbReference type="AlphaFoldDB" id="A0A8D0DKI7"/>
<dbReference type="Pfam" id="PF01108">
    <property type="entry name" value="Tissue_fac"/>
    <property type="match status" value="1"/>
</dbReference>
<dbReference type="OMA" id="QGEYERY"/>
<keyword evidence="1" id="KW-0472">Membrane</keyword>
<dbReference type="CDD" id="cd00063">
    <property type="entry name" value="FN3"/>
    <property type="match status" value="1"/>
</dbReference>
<feature type="domain" description="Fibronectin type-III" evidence="3">
    <location>
        <begin position="8"/>
        <end position="112"/>
    </location>
</feature>
<evidence type="ECO:0000256" key="1">
    <source>
        <dbReference type="SAM" id="Phobius"/>
    </source>
</evidence>
<dbReference type="InterPro" id="IPR013783">
    <property type="entry name" value="Ig-like_fold"/>
</dbReference>
<dbReference type="GO" id="GO:0004896">
    <property type="term" value="F:cytokine receptor activity"/>
    <property type="evidence" value="ECO:0007669"/>
    <property type="project" value="TreeGrafter"/>
</dbReference>
<feature type="signal peptide" evidence="2">
    <location>
        <begin position="1"/>
        <end position="20"/>
    </location>
</feature>
<evidence type="ECO:0000313" key="6">
    <source>
        <dbReference type="Proteomes" id="UP000694421"/>
    </source>
</evidence>
<name>A0A8D0DKI7_SALMN</name>
<accession>A0A8D0DKI7</accession>
<proteinExistence type="predicted"/>
<evidence type="ECO:0000256" key="2">
    <source>
        <dbReference type="SAM" id="SignalP"/>
    </source>
</evidence>
<dbReference type="Proteomes" id="UP000694421">
    <property type="component" value="Unplaced"/>
</dbReference>
<keyword evidence="1" id="KW-1133">Transmembrane helix</keyword>
<feature type="chain" id="PRO_5034221831" evidence="2">
    <location>
        <begin position="21"/>
        <end position="317"/>
    </location>
</feature>
<feature type="transmembrane region" description="Helical" evidence="1">
    <location>
        <begin position="219"/>
        <end position="242"/>
    </location>
</feature>
<dbReference type="GeneTree" id="ENSGT00510000048354"/>
<dbReference type="InterPro" id="IPR003961">
    <property type="entry name" value="FN3_dom"/>
</dbReference>
<reference evidence="5" key="2">
    <citation type="submission" date="2025-09" db="UniProtKB">
        <authorList>
            <consortium name="Ensembl"/>
        </authorList>
    </citation>
    <scope>IDENTIFICATION</scope>
</reference>
<keyword evidence="2" id="KW-0732">Signal</keyword>
<sequence>MAICFCAFTVFSLMPLLVSGAFLPAPLNITVLSTNMKHLLIWRPVLKPGEAVNYSVEFQGEYERDYANDSWIAIGECTDISVTQCDITGDVAATVSYNLRVRASSGSQASQWAILNGFNRVTTTLIPPMMTVTADGYHLLVEFEYLGLAFEYWIVYWRKGKEHKAYHKTLKGSSTAVHLENMEAGMEYCVKARIYAEAINRYSSFSKVQCVTARVGNTIWITLVPLFLVIFVVAVMTLLLIARKICQICQYSCFPNESLPNILKLSESPAKMFHHQTEEMEKSDESVHVLSSAELLLHSWIQETLCEMKAPVLPSIP</sequence>
<dbReference type="InterPro" id="IPR015373">
    <property type="entry name" value="Interferon/interleukin_rcp_dom"/>
</dbReference>
<organism evidence="5 6">
    <name type="scientific">Salvator merianae</name>
    <name type="common">Argentine black and white tegu</name>
    <name type="synonym">Tupinambis merianae</name>
    <dbReference type="NCBI Taxonomy" id="96440"/>
    <lineage>
        <taxon>Eukaryota</taxon>
        <taxon>Metazoa</taxon>
        <taxon>Chordata</taxon>
        <taxon>Craniata</taxon>
        <taxon>Vertebrata</taxon>
        <taxon>Euteleostomi</taxon>
        <taxon>Lepidosauria</taxon>
        <taxon>Squamata</taxon>
        <taxon>Bifurcata</taxon>
        <taxon>Unidentata</taxon>
        <taxon>Episquamata</taxon>
        <taxon>Laterata</taxon>
        <taxon>Teiioidea</taxon>
        <taxon>Teiidae</taxon>
        <taxon>Salvator</taxon>
    </lineage>
</organism>
<protein>
    <submittedName>
        <fullName evidence="5">Interleukin 20 receptor subunit beta</fullName>
    </submittedName>
</protein>
<dbReference type="GO" id="GO:0042015">
    <property type="term" value="F:interleukin-20 binding"/>
    <property type="evidence" value="ECO:0007669"/>
    <property type="project" value="TreeGrafter"/>
</dbReference>
<dbReference type="FunFam" id="2.60.40.10:FF:001006">
    <property type="entry name" value="Interleukin 20 receptor subunit beta"/>
    <property type="match status" value="1"/>
</dbReference>
<reference evidence="5" key="1">
    <citation type="submission" date="2025-08" db="UniProtKB">
        <authorList>
            <consortium name="Ensembl"/>
        </authorList>
    </citation>
    <scope>IDENTIFICATION</scope>
</reference>
<evidence type="ECO:0000259" key="3">
    <source>
        <dbReference type="Pfam" id="PF01108"/>
    </source>
</evidence>
<keyword evidence="6" id="KW-1185">Reference proteome</keyword>
<evidence type="ECO:0000313" key="5">
    <source>
        <dbReference type="Ensembl" id="ENSSMRP00000004515.1"/>
    </source>
</evidence>
<dbReference type="InterPro" id="IPR036116">
    <property type="entry name" value="FN3_sf"/>
</dbReference>